<feature type="transmembrane region" description="Helical" evidence="1">
    <location>
        <begin position="7"/>
        <end position="28"/>
    </location>
</feature>
<dbReference type="OrthoDB" id="8017424at2"/>
<dbReference type="AlphaFoldDB" id="K9AYW7"/>
<feature type="transmembrane region" description="Helical" evidence="1">
    <location>
        <begin position="112"/>
        <end position="134"/>
    </location>
</feature>
<dbReference type="PATRIC" id="fig|1229783.3.peg.1389"/>
<accession>K9AYW7</accession>
<proteinExistence type="predicted"/>
<dbReference type="InterPro" id="IPR017195">
    <property type="entry name" value="ABC_thiamin-permease_prd"/>
</dbReference>
<keyword evidence="1" id="KW-0472">Membrane</keyword>
<evidence type="ECO:0000313" key="3">
    <source>
        <dbReference type="Proteomes" id="UP000009885"/>
    </source>
</evidence>
<keyword evidence="1" id="KW-0812">Transmembrane</keyword>
<dbReference type="PIRSF" id="PIRSF037394">
    <property type="entry name" value="ABC_thiamine-permease_YkoE_prd"/>
    <property type="match status" value="1"/>
</dbReference>
<protein>
    <recommendedName>
        <fullName evidence="4">Thiamine ABC transporter permease</fullName>
    </recommendedName>
</protein>
<keyword evidence="3" id="KW-1185">Reference proteome</keyword>
<feature type="transmembrane region" description="Helical" evidence="1">
    <location>
        <begin position="146"/>
        <end position="168"/>
    </location>
</feature>
<evidence type="ECO:0008006" key="4">
    <source>
        <dbReference type="Google" id="ProtNLM"/>
    </source>
</evidence>
<feature type="transmembrane region" description="Helical" evidence="1">
    <location>
        <begin position="84"/>
        <end position="106"/>
    </location>
</feature>
<dbReference type="Pfam" id="PF09819">
    <property type="entry name" value="ABC_cobalt"/>
    <property type="match status" value="1"/>
</dbReference>
<dbReference type="Proteomes" id="UP000009885">
    <property type="component" value="Unassembled WGS sequence"/>
</dbReference>
<evidence type="ECO:0000313" key="2">
    <source>
        <dbReference type="EMBL" id="EKU47747.1"/>
    </source>
</evidence>
<organism evidence="2 3">
    <name type="scientific">Staphylococcus massiliensis S46</name>
    <dbReference type="NCBI Taxonomy" id="1229783"/>
    <lineage>
        <taxon>Bacteria</taxon>
        <taxon>Bacillati</taxon>
        <taxon>Bacillota</taxon>
        <taxon>Bacilli</taxon>
        <taxon>Bacillales</taxon>
        <taxon>Staphylococcaceae</taxon>
        <taxon>Staphylococcus</taxon>
    </lineage>
</organism>
<dbReference type="STRING" id="1229783.C273_06882"/>
<comment type="caution">
    <text evidence="2">The sequence shown here is derived from an EMBL/GenBank/DDBJ whole genome shotgun (WGS) entry which is preliminary data.</text>
</comment>
<feature type="transmembrane region" description="Helical" evidence="1">
    <location>
        <begin position="48"/>
        <end position="72"/>
    </location>
</feature>
<gene>
    <name evidence="2" type="ORF">C273_06882</name>
</gene>
<evidence type="ECO:0000256" key="1">
    <source>
        <dbReference type="SAM" id="Phobius"/>
    </source>
</evidence>
<keyword evidence="1" id="KW-1133">Transmembrane helix</keyword>
<reference evidence="2 3" key="1">
    <citation type="journal article" date="2013" name="Genome Announc.">
        <title>Genome Sequence of Staphylococcus massiliensis Strain S46, Isolated from the Surface of Healthy Human Skin.</title>
        <authorList>
            <person name="Srivastav R."/>
            <person name="Singh A."/>
            <person name="Jangir P.K."/>
            <person name="Kumari C."/>
            <person name="Muduli S."/>
            <person name="Sharma R."/>
        </authorList>
    </citation>
    <scope>NUCLEOTIDE SEQUENCE [LARGE SCALE GENOMIC DNA]</scope>
    <source>
        <strain evidence="2 3">S46</strain>
    </source>
</reference>
<dbReference type="EMBL" id="AMSQ01000009">
    <property type="protein sequence ID" value="EKU47747.1"/>
    <property type="molecule type" value="Genomic_DNA"/>
</dbReference>
<dbReference type="RefSeq" id="WP_009383666.1">
    <property type="nucleotide sequence ID" value="NZ_AMSQ01000009.1"/>
</dbReference>
<name>K9AYW7_9STAP</name>
<sequence>MKKGLKLSDILVTIIIAVIFAIIYNLWWMVYEVSKVTGLHIEELTYGVWFMAAVVAYLIIPKPGIALLAEFAAGAGETIVMGKFDIATLVVAFLQGLASEIVFALFKYSSRTVMVSILAGVAAALISLPVDFFYGYLAEVKSWNWILLIGFRLISGALVAGLLSWLLVKLLDETGVTKLFRPASQKDYDSL</sequence>
<dbReference type="eggNOG" id="COG4721">
    <property type="taxonomic scope" value="Bacteria"/>
</dbReference>